<dbReference type="AlphaFoldDB" id="A0A421BC56"/>
<comment type="caution">
    <text evidence="3">The sequence shown here is derived from an EMBL/GenBank/DDBJ whole genome shotgun (WGS) entry which is preliminary data.</text>
</comment>
<feature type="domain" description="NACHT N-terminal Helical" evidence="2">
    <location>
        <begin position="5"/>
        <end position="84"/>
    </location>
</feature>
<feature type="region of interest" description="Disordered" evidence="1">
    <location>
        <begin position="84"/>
        <end position="148"/>
    </location>
</feature>
<dbReference type="EMBL" id="RCDD01000001">
    <property type="protein sequence ID" value="RLK61949.1"/>
    <property type="molecule type" value="Genomic_DNA"/>
</dbReference>
<feature type="compositionally biased region" description="Low complexity" evidence="1">
    <location>
        <begin position="108"/>
        <end position="133"/>
    </location>
</feature>
<organism evidence="3 4">
    <name type="scientific">Actinokineospora cianjurensis</name>
    <dbReference type="NCBI Taxonomy" id="585224"/>
    <lineage>
        <taxon>Bacteria</taxon>
        <taxon>Bacillati</taxon>
        <taxon>Actinomycetota</taxon>
        <taxon>Actinomycetes</taxon>
        <taxon>Pseudonocardiales</taxon>
        <taxon>Pseudonocardiaceae</taxon>
        <taxon>Actinokineospora</taxon>
    </lineage>
</organism>
<evidence type="ECO:0000256" key="1">
    <source>
        <dbReference type="SAM" id="MobiDB-lite"/>
    </source>
</evidence>
<reference evidence="3 4" key="1">
    <citation type="submission" date="2018-10" db="EMBL/GenBank/DDBJ databases">
        <title>Genomic Encyclopedia of Archaeal and Bacterial Type Strains, Phase II (KMG-II): from individual species to whole genera.</title>
        <authorList>
            <person name="Goeker M."/>
        </authorList>
    </citation>
    <scope>NUCLEOTIDE SEQUENCE [LARGE SCALE GENOMIC DNA]</scope>
    <source>
        <strain evidence="3 4">DSM 45657</strain>
    </source>
</reference>
<keyword evidence="4" id="KW-1185">Reference proteome</keyword>
<dbReference type="Pfam" id="PF22738">
    <property type="entry name" value="NNH7"/>
    <property type="match status" value="1"/>
</dbReference>
<evidence type="ECO:0000313" key="4">
    <source>
        <dbReference type="Proteomes" id="UP000282454"/>
    </source>
</evidence>
<dbReference type="Proteomes" id="UP000282454">
    <property type="component" value="Unassembled WGS sequence"/>
</dbReference>
<protein>
    <recommendedName>
        <fullName evidence="2">NACHT N-terminal Helical domain-containing protein</fullName>
    </recommendedName>
</protein>
<gene>
    <name evidence="3" type="ORF">CLV68_2498</name>
</gene>
<dbReference type="InterPro" id="IPR054567">
    <property type="entry name" value="NNH7"/>
</dbReference>
<evidence type="ECO:0000313" key="3">
    <source>
        <dbReference type="EMBL" id="RLK61949.1"/>
    </source>
</evidence>
<accession>A0A421BC56</accession>
<proteinExistence type="predicted"/>
<sequence length="331" mass="36470">MTVHRLTYRDAVKILGTGNSPVVAALDKVLGGLLLGTTLVSADAPSVFDAKFELSRLANELVAGWLDRCRKLSQFDRVQRRRAARVSCWSPPTPRRSAARRQARIDLPSSPATRRPASRSGPSARARSPSCRSIHAHPVRDGHPARHHHGDVLPLGLLDLLRAGQAKLTKTELHERLLVRFAQREVAKREGADVEHELLVLSIVALGMFNRPATTTSTERLATCTANVVLILMALVSELPLVDLFPDDPIDKWSRQAKLGKSQLTADELHGMSRLYSVDAARMLSAATALVDHRLLVAVGALQHPDSAHSLRQSWDTRCAKTRVRKLSHFE</sequence>
<evidence type="ECO:0000259" key="2">
    <source>
        <dbReference type="Pfam" id="PF22738"/>
    </source>
</evidence>
<name>A0A421BC56_9PSEU</name>